<dbReference type="InterPro" id="IPR049945">
    <property type="entry name" value="AAA_22"/>
</dbReference>
<evidence type="ECO:0000256" key="1">
    <source>
        <dbReference type="SAM" id="Coils"/>
    </source>
</evidence>
<dbReference type="EMBL" id="VSWD01000007">
    <property type="protein sequence ID" value="KAK3098376.1"/>
    <property type="molecule type" value="Genomic_DNA"/>
</dbReference>
<sequence length="797" mass="92123">MDFFINLFSHMEFHVDFEKVADKIKQYKQKLHNAKRDCLSLGIWKDKNFVGREKEIEEIENFLQDEKVKGISICGLGGMGKTSLANQICLKLHPHWSLTKIDLREQQTVRDLVRLTCAQLDMKESHDDEDEWNVDKETKYLINDICDLKRRRVILFDNIDDVLVMDGEKTKVIKFLSDLLCSLDNAGSKCGVSFNVGQVIMWGHPLVKKSIVIGTAVNFLFPILLWKCDQVRVMITSRQTMLPLVCNNDILREVEVKQLEPETAEVLFDKCTSKVTYQTLPPDRAEIVRLCGYCPLAIRTICSTLRRNRICTSELVVILKASPQGTEIMNIKSCLKQTFTRLSQYYQEKLLYLNLFTTAKFSVDDAVAVITEGSKVKETDKYATLLDLVYLKGQHLLEVSDDAFRTEDSSTGKYSVHPLVHQYLKEESENQVYSEGLKKAKERFIMHYNRMAIDMSNKSKISLRLIAGMVDEMTHLRKFYDYLKSSPDCLNVTGQKSEAKRVFSMSRIADLCSFLSPNHDRYELYDKLIMFNEDRGEVDDMVLWKTEKAKLLFEMGKLRESKDIIDDISRNVNLGNKEESGMKPIYANFWYMKGRINNKLNEKEEAIENLNQASSLYQKSVKYNPMYKTELANVYNTLGCVYYDKDMLEESEKYHRIALEETNGEDANTVNYYANLGTCCLALGHKSNEQSEKEKYFKDADRFYSASLGLGDRNDDRRARKLMNCSKLYCLPEMKKFETGLENLTEAVEILERTLVPPHESITLAYHEKGDFLRSWASHCYKVNNDKGKFSLISFSN</sequence>
<dbReference type="PANTHER" id="PTHR47691:SF3">
    <property type="entry name" value="HTH-TYPE TRANSCRIPTIONAL REGULATOR RV0890C-RELATED"/>
    <property type="match status" value="1"/>
</dbReference>
<organism evidence="3 4">
    <name type="scientific">Pinctada imbricata</name>
    <name type="common">Atlantic pearl-oyster</name>
    <name type="synonym">Pinctada martensii</name>
    <dbReference type="NCBI Taxonomy" id="66713"/>
    <lineage>
        <taxon>Eukaryota</taxon>
        <taxon>Metazoa</taxon>
        <taxon>Spiralia</taxon>
        <taxon>Lophotrochozoa</taxon>
        <taxon>Mollusca</taxon>
        <taxon>Bivalvia</taxon>
        <taxon>Autobranchia</taxon>
        <taxon>Pteriomorphia</taxon>
        <taxon>Pterioida</taxon>
        <taxon>Pterioidea</taxon>
        <taxon>Pteriidae</taxon>
        <taxon>Pinctada</taxon>
    </lineage>
</organism>
<dbReference type="AlphaFoldDB" id="A0AA88Y5P9"/>
<comment type="caution">
    <text evidence="3">The sequence shown here is derived from an EMBL/GenBank/DDBJ whole genome shotgun (WGS) entry which is preliminary data.</text>
</comment>
<name>A0AA88Y5P9_PINIB</name>
<protein>
    <recommendedName>
        <fullName evidence="2">ORC1/DEAH AAA+ ATPase domain-containing protein</fullName>
    </recommendedName>
</protein>
<gene>
    <name evidence="3" type="ORF">FSP39_018945</name>
</gene>
<dbReference type="SUPFAM" id="SSF48452">
    <property type="entry name" value="TPR-like"/>
    <property type="match status" value="1"/>
</dbReference>
<reference evidence="3" key="1">
    <citation type="submission" date="2019-08" db="EMBL/GenBank/DDBJ databases">
        <title>The improved chromosome-level genome for the pearl oyster Pinctada fucata martensii using PacBio sequencing and Hi-C.</title>
        <authorList>
            <person name="Zheng Z."/>
        </authorList>
    </citation>
    <scope>NUCLEOTIDE SEQUENCE</scope>
    <source>
        <strain evidence="3">ZZ-2019</strain>
        <tissue evidence="3">Adductor muscle</tissue>
    </source>
</reference>
<keyword evidence="1" id="KW-0175">Coiled coil</keyword>
<feature type="coiled-coil region" evidence="1">
    <location>
        <begin position="593"/>
        <end position="620"/>
    </location>
</feature>
<evidence type="ECO:0000259" key="2">
    <source>
        <dbReference type="Pfam" id="PF13401"/>
    </source>
</evidence>
<dbReference type="Gene3D" id="3.40.50.300">
    <property type="entry name" value="P-loop containing nucleotide triphosphate hydrolases"/>
    <property type="match status" value="1"/>
</dbReference>
<evidence type="ECO:0000313" key="3">
    <source>
        <dbReference type="EMBL" id="KAK3098376.1"/>
    </source>
</evidence>
<dbReference type="PANTHER" id="PTHR47691">
    <property type="entry name" value="REGULATOR-RELATED"/>
    <property type="match status" value="1"/>
</dbReference>
<evidence type="ECO:0000313" key="4">
    <source>
        <dbReference type="Proteomes" id="UP001186944"/>
    </source>
</evidence>
<dbReference type="InterPro" id="IPR027417">
    <property type="entry name" value="P-loop_NTPase"/>
</dbReference>
<feature type="domain" description="ORC1/DEAH AAA+ ATPase" evidence="2">
    <location>
        <begin position="71"/>
        <end position="181"/>
    </location>
</feature>
<dbReference type="Proteomes" id="UP001186944">
    <property type="component" value="Unassembled WGS sequence"/>
</dbReference>
<keyword evidence="4" id="KW-1185">Reference proteome</keyword>
<dbReference type="InterPro" id="IPR019734">
    <property type="entry name" value="TPR_rpt"/>
</dbReference>
<dbReference type="Pfam" id="PF13401">
    <property type="entry name" value="AAA_22"/>
    <property type="match status" value="1"/>
</dbReference>
<dbReference type="SUPFAM" id="SSF52540">
    <property type="entry name" value="P-loop containing nucleoside triphosphate hydrolases"/>
    <property type="match status" value="1"/>
</dbReference>
<dbReference type="InterPro" id="IPR011990">
    <property type="entry name" value="TPR-like_helical_dom_sf"/>
</dbReference>
<accession>A0AA88Y5P9</accession>
<dbReference type="Gene3D" id="1.25.40.10">
    <property type="entry name" value="Tetratricopeptide repeat domain"/>
    <property type="match status" value="1"/>
</dbReference>
<proteinExistence type="predicted"/>
<dbReference type="SMART" id="SM00028">
    <property type="entry name" value="TPR"/>
    <property type="match status" value="2"/>
</dbReference>
<dbReference type="GO" id="GO:0016887">
    <property type="term" value="F:ATP hydrolysis activity"/>
    <property type="evidence" value="ECO:0007669"/>
    <property type="project" value="InterPro"/>
</dbReference>